<accession>A0A6G1WRM7</accession>
<comment type="caution">
    <text evidence="1">The sequence shown here is derived from an EMBL/GenBank/DDBJ whole genome shotgun (WGS) entry which is preliminary data.</text>
</comment>
<gene>
    <name evidence="1" type="ORF">GHJ91_25515</name>
</gene>
<reference evidence="1" key="1">
    <citation type="journal article" date="2013" name="Genome Biol.">
        <title>Comparative genomics of the core and accessory genomes of 48 Sinorhizobium strains comprising five genospecies.</title>
        <authorList>
            <person name="Sugawara M."/>
            <person name="Epstein B."/>
            <person name="Badgley B.D."/>
            <person name="Unno T."/>
            <person name="Xu L."/>
            <person name="Reese J."/>
            <person name="Gyaneshwar P."/>
            <person name="Denny R."/>
            <person name="Mudge J."/>
            <person name="Bharti A.K."/>
            <person name="Farmer A.D."/>
            <person name="May G.D."/>
            <person name="Woodward J.E."/>
            <person name="Medigue C."/>
            <person name="Vallenet D."/>
            <person name="Lajus A."/>
            <person name="Rouy Z."/>
            <person name="Martinez-Vaz B."/>
            <person name="Tiffin P."/>
            <person name="Young N.D."/>
            <person name="Sadowsky M.J."/>
        </authorList>
    </citation>
    <scope>NUCLEOTIDE SEQUENCE</scope>
    <source>
        <strain evidence="1">M1</strain>
    </source>
</reference>
<dbReference type="EMBL" id="WISB01000149">
    <property type="protein sequence ID" value="MQW72388.1"/>
    <property type="molecule type" value="Genomic_DNA"/>
</dbReference>
<sequence length="57" mass="6183">MVSWKQVETDADTIVQWIFARKLACSASRGSGISIIRAIVPAPTHDIVFALDELAPS</sequence>
<proteinExistence type="predicted"/>
<protein>
    <submittedName>
        <fullName evidence="1">Uncharacterized protein</fullName>
    </submittedName>
</protein>
<name>A0A6G1WRM7_9HYPH</name>
<organism evidence="1">
    <name type="scientific">Sinorhizobium medicae</name>
    <dbReference type="NCBI Taxonomy" id="110321"/>
    <lineage>
        <taxon>Bacteria</taxon>
        <taxon>Pseudomonadati</taxon>
        <taxon>Pseudomonadota</taxon>
        <taxon>Alphaproteobacteria</taxon>
        <taxon>Hyphomicrobiales</taxon>
        <taxon>Rhizobiaceae</taxon>
        <taxon>Sinorhizobium/Ensifer group</taxon>
        <taxon>Sinorhizobium</taxon>
    </lineage>
</organism>
<dbReference type="AlphaFoldDB" id="A0A6G1WRM7"/>
<evidence type="ECO:0000313" key="1">
    <source>
        <dbReference type="EMBL" id="MQW72388.1"/>
    </source>
</evidence>